<gene>
    <name evidence="3" type="ORF">OJAV_G00184060</name>
</gene>
<keyword evidence="4" id="KW-1185">Reference proteome</keyword>
<dbReference type="EMBL" id="CM012454">
    <property type="protein sequence ID" value="RVE60738.1"/>
    <property type="molecule type" value="Genomic_DNA"/>
</dbReference>
<reference evidence="3 4" key="1">
    <citation type="submission" date="2018-11" db="EMBL/GenBank/DDBJ databases">
        <authorList>
            <person name="Lopez-Roques C."/>
            <person name="Donnadieu C."/>
            <person name="Bouchez O."/>
            <person name="Klopp C."/>
            <person name="Cabau C."/>
            <person name="Zahm M."/>
        </authorList>
    </citation>
    <scope>NUCLEOTIDE SEQUENCE [LARGE SCALE GENOMIC DNA]</scope>
    <source>
        <strain evidence="3">RS831</strain>
        <tissue evidence="3">Whole body</tissue>
    </source>
</reference>
<accession>A0A3S2P9B1</accession>
<dbReference type="AlphaFoldDB" id="A0A3S2P9B1"/>
<evidence type="ECO:0000313" key="4">
    <source>
        <dbReference type="Proteomes" id="UP000283210"/>
    </source>
</evidence>
<organism evidence="3 4">
    <name type="scientific">Oryzias javanicus</name>
    <name type="common">Javanese ricefish</name>
    <name type="synonym">Aplocheilus javanicus</name>
    <dbReference type="NCBI Taxonomy" id="123683"/>
    <lineage>
        <taxon>Eukaryota</taxon>
        <taxon>Metazoa</taxon>
        <taxon>Chordata</taxon>
        <taxon>Craniata</taxon>
        <taxon>Vertebrata</taxon>
        <taxon>Euteleostomi</taxon>
        <taxon>Actinopterygii</taxon>
        <taxon>Neopterygii</taxon>
        <taxon>Teleostei</taxon>
        <taxon>Neoteleostei</taxon>
        <taxon>Acanthomorphata</taxon>
        <taxon>Ovalentaria</taxon>
        <taxon>Atherinomorphae</taxon>
        <taxon>Beloniformes</taxon>
        <taxon>Adrianichthyidae</taxon>
        <taxon>Oryziinae</taxon>
        <taxon>Oryzias</taxon>
    </lineage>
</organism>
<feature type="compositionally biased region" description="Basic and acidic residues" evidence="1">
    <location>
        <begin position="35"/>
        <end position="52"/>
    </location>
</feature>
<sequence>MAALRVCVLIWVLVTVVPPRSMQYPDTPAYLAQSDGKETFPRGDYDAERDPREDYDDNSDSGSGMSKDPGSSVSPEEPGKNAADGNGPLANLCVLCAAAALYLLA</sequence>
<feature type="compositionally biased region" description="Polar residues" evidence="1">
    <location>
        <begin position="60"/>
        <end position="74"/>
    </location>
</feature>
<name>A0A3S2P9B1_ORYJA</name>
<dbReference type="Proteomes" id="UP000283210">
    <property type="component" value="Chromosome 18"/>
</dbReference>
<keyword evidence="2" id="KW-0732">Signal</keyword>
<evidence type="ECO:0000256" key="1">
    <source>
        <dbReference type="SAM" id="MobiDB-lite"/>
    </source>
</evidence>
<protein>
    <submittedName>
        <fullName evidence="3">Uncharacterized protein</fullName>
    </submittedName>
</protein>
<proteinExistence type="predicted"/>
<feature type="region of interest" description="Disordered" evidence="1">
    <location>
        <begin position="21"/>
        <end position="84"/>
    </location>
</feature>
<reference evidence="3 4" key="2">
    <citation type="submission" date="2019-01" db="EMBL/GenBank/DDBJ databases">
        <title>A chromosome length genome reference of the Java medaka (oryzias javanicus).</title>
        <authorList>
            <person name="Herpin A."/>
            <person name="Takehana Y."/>
            <person name="Naruse K."/>
            <person name="Ansai S."/>
            <person name="Kawaguchi M."/>
        </authorList>
    </citation>
    <scope>NUCLEOTIDE SEQUENCE [LARGE SCALE GENOMIC DNA]</scope>
    <source>
        <strain evidence="3">RS831</strain>
        <tissue evidence="3">Whole body</tissue>
    </source>
</reference>
<feature type="signal peptide" evidence="2">
    <location>
        <begin position="1"/>
        <end position="22"/>
    </location>
</feature>
<evidence type="ECO:0000256" key="2">
    <source>
        <dbReference type="SAM" id="SignalP"/>
    </source>
</evidence>
<feature type="chain" id="PRO_5018526428" evidence="2">
    <location>
        <begin position="23"/>
        <end position="105"/>
    </location>
</feature>
<evidence type="ECO:0000313" key="3">
    <source>
        <dbReference type="EMBL" id="RVE60738.1"/>
    </source>
</evidence>